<dbReference type="AlphaFoldDB" id="A0A2X2Z6B0"/>
<accession>A0A2X2Z6B0</accession>
<proteinExistence type="predicted"/>
<gene>
    <name evidence="2" type="ORF">NCTC13492_03052</name>
    <name evidence="1" type="ORF">SAMN05421542_3490</name>
</gene>
<reference evidence="2 4" key="2">
    <citation type="submission" date="2018-06" db="EMBL/GenBank/DDBJ databases">
        <authorList>
            <consortium name="Pathogen Informatics"/>
            <person name="Doyle S."/>
        </authorList>
    </citation>
    <scope>NUCLEOTIDE SEQUENCE [LARGE SCALE GENOMIC DNA]</scope>
    <source>
        <strain evidence="2 4">NCTC13492</strain>
    </source>
</reference>
<evidence type="ECO:0000313" key="3">
    <source>
        <dbReference type="Proteomes" id="UP000199426"/>
    </source>
</evidence>
<keyword evidence="3" id="KW-1185">Reference proteome</keyword>
<name>A0A2X2Z6B0_CHRJE</name>
<evidence type="ECO:0008006" key="5">
    <source>
        <dbReference type="Google" id="ProtNLM"/>
    </source>
</evidence>
<dbReference type="Proteomes" id="UP000251670">
    <property type="component" value="Unassembled WGS sequence"/>
</dbReference>
<sequence length="188" mass="21936">MENPIKIGNYYYDINSEHFCLEWGESLRNFNELSYLSQFPNLRSATFTNTNLNDEGLAHVSNCSMIENLNLQDTEITNEGIQYLQNLYTLRYLRLKDNLQLTNECVPYLIELENLENLEIQETSITENGLKKLTALKYLEKLIIYVQNNNYTFEGLLQISRELPEDCELLAKGNGSFYNGEFEGTWKD</sequence>
<dbReference type="Proteomes" id="UP000199426">
    <property type="component" value="Unassembled WGS sequence"/>
</dbReference>
<dbReference type="RefSeq" id="WP_089737706.1">
    <property type="nucleotide sequence ID" value="NZ_FNEG01000005.1"/>
</dbReference>
<dbReference type="STRING" id="445960.SAMN05421542_3490"/>
<dbReference type="EMBL" id="UAWB01000012">
    <property type="protein sequence ID" value="SQB45990.1"/>
    <property type="molecule type" value="Genomic_DNA"/>
</dbReference>
<dbReference type="OrthoDB" id="1272061at2"/>
<organism evidence="2 4">
    <name type="scientific">Chryseobacterium jejuense</name>
    <dbReference type="NCBI Taxonomy" id="445960"/>
    <lineage>
        <taxon>Bacteria</taxon>
        <taxon>Pseudomonadati</taxon>
        <taxon>Bacteroidota</taxon>
        <taxon>Flavobacteriia</taxon>
        <taxon>Flavobacteriales</taxon>
        <taxon>Weeksellaceae</taxon>
        <taxon>Chryseobacterium group</taxon>
        <taxon>Chryseobacterium</taxon>
    </lineage>
</organism>
<dbReference type="SUPFAM" id="SSF52047">
    <property type="entry name" value="RNI-like"/>
    <property type="match status" value="1"/>
</dbReference>
<dbReference type="EMBL" id="FNEG01000005">
    <property type="protein sequence ID" value="SDJ41565.1"/>
    <property type="molecule type" value="Genomic_DNA"/>
</dbReference>
<dbReference type="Gene3D" id="3.80.10.10">
    <property type="entry name" value="Ribonuclease Inhibitor"/>
    <property type="match status" value="1"/>
</dbReference>
<evidence type="ECO:0000313" key="4">
    <source>
        <dbReference type="Proteomes" id="UP000251670"/>
    </source>
</evidence>
<protein>
    <recommendedName>
        <fullName evidence="5">Leucine Rich repeats (2 copies)</fullName>
    </recommendedName>
</protein>
<evidence type="ECO:0000313" key="1">
    <source>
        <dbReference type="EMBL" id="SDJ41565.1"/>
    </source>
</evidence>
<evidence type="ECO:0000313" key="2">
    <source>
        <dbReference type="EMBL" id="SQB45990.1"/>
    </source>
</evidence>
<reference evidence="1 3" key="1">
    <citation type="submission" date="2016-10" db="EMBL/GenBank/DDBJ databases">
        <authorList>
            <person name="Varghese N."/>
            <person name="Submissions S."/>
        </authorList>
    </citation>
    <scope>NUCLEOTIDE SEQUENCE [LARGE SCALE GENOMIC DNA]</scope>
    <source>
        <strain evidence="1 3">DSM 19299</strain>
    </source>
</reference>
<dbReference type="InterPro" id="IPR032675">
    <property type="entry name" value="LRR_dom_sf"/>
</dbReference>